<dbReference type="EMBL" id="JABSTQ010011334">
    <property type="protein sequence ID" value="KAG0412613.1"/>
    <property type="molecule type" value="Genomic_DNA"/>
</dbReference>
<dbReference type="Proteomes" id="UP000805193">
    <property type="component" value="Unassembled WGS sequence"/>
</dbReference>
<sequence length="196" mass="21478">MAAPRGVARKVPESESERCVSEGVDVLIKRSPGAGKVPVKQVASFMKDNSLSLLASDKEGGFLVLPVDLYKVKAREAISSVFQSKTDISLEKKGRIAPRDLGAEDTQKKHNLEDSFCRCCASGLPRHKSDICKARGHRHRKREDATARVRGASAISTQIHSLNERDVMDQDPQDRVVWIVAVGSFSRGVLALVDRS</sequence>
<gene>
    <name evidence="1" type="ORF">HPB47_010254</name>
</gene>
<evidence type="ECO:0000313" key="1">
    <source>
        <dbReference type="EMBL" id="KAG0412613.1"/>
    </source>
</evidence>
<name>A0AC60NZL6_IXOPE</name>
<accession>A0AC60NZL6</accession>
<evidence type="ECO:0000313" key="2">
    <source>
        <dbReference type="Proteomes" id="UP000805193"/>
    </source>
</evidence>
<keyword evidence="2" id="KW-1185">Reference proteome</keyword>
<protein>
    <submittedName>
        <fullName evidence="1">Uncharacterized protein</fullName>
    </submittedName>
</protein>
<organism evidence="1 2">
    <name type="scientific">Ixodes persulcatus</name>
    <name type="common">Taiga tick</name>
    <dbReference type="NCBI Taxonomy" id="34615"/>
    <lineage>
        <taxon>Eukaryota</taxon>
        <taxon>Metazoa</taxon>
        <taxon>Ecdysozoa</taxon>
        <taxon>Arthropoda</taxon>
        <taxon>Chelicerata</taxon>
        <taxon>Arachnida</taxon>
        <taxon>Acari</taxon>
        <taxon>Parasitiformes</taxon>
        <taxon>Ixodida</taxon>
        <taxon>Ixodoidea</taxon>
        <taxon>Ixodidae</taxon>
        <taxon>Ixodinae</taxon>
        <taxon>Ixodes</taxon>
    </lineage>
</organism>
<proteinExistence type="predicted"/>
<comment type="caution">
    <text evidence="1">The sequence shown here is derived from an EMBL/GenBank/DDBJ whole genome shotgun (WGS) entry which is preliminary data.</text>
</comment>
<reference evidence="1 2" key="1">
    <citation type="journal article" date="2020" name="Cell">
        <title>Large-Scale Comparative Analyses of Tick Genomes Elucidate Their Genetic Diversity and Vector Capacities.</title>
        <authorList>
            <consortium name="Tick Genome and Microbiome Consortium (TIGMIC)"/>
            <person name="Jia N."/>
            <person name="Wang J."/>
            <person name="Shi W."/>
            <person name="Du L."/>
            <person name="Sun Y."/>
            <person name="Zhan W."/>
            <person name="Jiang J.F."/>
            <person name="Wang Q."/>
            <person name="Zhang B."/>
            <person name="Ji P."/>
            <person name="Bell-Sakyi L."/>
            <person name="Cui X.M."/>
            <person name="Yuan T.T."/>
            <person name="Jiang B.G."/>
            <person name="Yang W.F."/>
            <person name="Lam T.T."/>
            <person name="Chang Q.C."/>
            <person name="Ding S.J."/>
            <person name="Wang X.J."/>
            <person name="Zhu J.G."/>
            <person name="Ruan X.D."/>
            <person name="Zhao L."/>
            <person name="Wei J.T."/>
            <person name="Ye R.Z."/>
            <person name="Que T.C."/>
            <person name="Du C.H."/>
            <person name="Zhou Y.H."/>
            <person name="Cheng J.X."/>
            <person name="Dai P.F."/>
            <person name="Guo W.B."/>
            <person name="Han X.H."/>
            <person name="Huang E.J."/>
            <person name="Li L.F."/>
            <person name="Wei W."/>
            <person name="Gao Y.C."/>
            <person name="Liu J.Z."/>
            <person name="Shao H.Z."/>
            <person name="Wang X."/>
            <person name="Wang C.C."/>
            <person name="Yang T.C."/>
            <person name="Huo Q.B."/>
            <person name="Li W."/>
            <person name="Chen H.Y."/>
            <person name="Chen S.E."/>
            <person name="Zhou L.G."/>
            <person name="Ni X.B."/>
            <person name="Tian J.H."/>
            <person name="Sheng Y."/>
            <person name="Liu T."/>
            <person name="Pan Y.S."/>
            <person name="Xia L.Y."/>
            <person name="Li J."/>
            <person name="Zhao F."/>
            <person name="Cao W.C."/>
        </authorList>
    </citation>
    <scope>NUCLEOTIDE SEQUENCE [LARGE SCALE GENOMIC DNA]</scope>
    <source>
        <strain evidence="1">Iper-2018</strain>
    </source>
</reference>